<evidence type="ECO:0000259" key="3">
    <source>
        <dbReference type="Pfam" id="PF01068"/>
    </source>
</evidence>
<gene>
    <name evidence="4" type="ORF">GCM10010394_65740</name>
</gene>
<comment type="similarity">
    <text evidence="1">Belongs to the ATP-dependent DNA ligase family.</text>
</comment>
<dbReference type="Proteomes" id="UP001500668">
    <property type="component" value="Unassembled WGS sequence"/>
</dbReference>
<dbReference type="InterPro" id="IPR016059">
    <property type="entry name" value="DNA_ligase_ATP-dep_CS"/>
</dbReference>
<dbReference type="PANTHER" id="PTHR45674">
    <property type="entry name" value="DNA LIGASE 1/3 FAMILY MEMBER"/>
    <property type="match status" value="1"/>
</dbReference>
<comment type="caution">
    <text evidence="4">The sequence shown here is derived from an EMBL/GenBank/DDBJ whole genome shotgun (WGS) entry which is preliminary data.</text>
</comment>
<dbReference type="PANTHER" id="PTHR45674:SF4">
    <property type="entry name" value="DNA LIGASE 1"/>
    <property type="match status" value="1"/>
</dbReference>
<dbReference type="Gene3D" id="3.30.470.30">
    <property type="entry name" value="DNA ligase/mRNA capping enzyme"/>
    <property type="match status" value="1"/>
</dbReference>
<dbReference type="InterPro" id="IPR050191">
    <property type="entry name" value="ATP-dep_DNA_ligase"/>
</dbReference>
<protein>
    <submittedName>
        <fullName evidence="4">DNA ligase</fullName>
    </submittedName>
</protein>
<name>A0ABN1H0Z1_9ACTN</name>
<dbReference type="Gene3D" id="3.30.1490.70">
    <property type="match status" value="1"/>
</dbReference>
<dbReference type="SUPFAM" id="SSF56091">
    <property type="entry name" value="DNA ligase/mRNA capping enzyme, catalytic domain"/>
    <property type="match status" value="1"/>
</dbReference>
<proteinExistence type="inferred from homology"/>
<dbReference type="GO" id="GO:0016874">
    <property type="term" value="F:ligase activity"/>
    <property type="evidence" value="ECO:0007669"/>
    <property type="project" value="UniProtKB-KW"/>
</dbReference>
<evidence type="ECO:0000313" key="5">
    <source>
        <dbReference type="Proteomes" id="UP001500668"/>
    </source>
</evidence>
<keyword evidence="2 4" id="KW-0436">Ligase</keyword>
<organism evidence="4 5">
    <name type="scientific">Streptomyces crystallinus</name>
    <dbReference type="NCBI Taxonomy" id="68191"/>
    <lineage>
        <taxon>Bacteria</taxon>
        <taxon>Bacillati</taxon>
        <taxon>Actinomycetota</taxon>
        <taxon>Actinomycetes</taxon>
        <taxon>Kitasatosporales</taxon>
        <taxon>Streptomycetaceae</taxon>
        <taxon>Streptomyces</taxon>
    </lineage>
</organism>
<feature type="domain" description="ATP-dependent DNA ligase family profile" evidence="3">
    <location>
        <begin position="22"/>
        <end position="196"/>
    </location>
</feature>
<dbReference type="EMBL" id="BAAACA010000063">
    <property type="protein sequence ID" value="GAA0625901.1"/>
    <property type="molecule type" value="Genomic_DNA"/>
</dbReference>
<dbReference type="RefSeq" id="WP_344080324.1">
    <property type="nucleotide sequence ID" value="NZ_BAAACA010000063.1"/>
</dbReference>
<dbReference type="PROSITE" id="PS00697">
    <property type="entry name" value="DNA_LIGASE_A1"/>
    <property type="match status" value="1"/>
</dbReference>
<dbReference type="InterPro" id="IPR012310">
    <property type="entry name" value="DNA_ligase_ATP-dep_cent"/>
</dbReference>
<evidence type="ECO:0000256" key="2">
    <source>
        <dbReference type="ARBA" id="ARBA00022598"/>
    </source>
</evidence>
<evidence type="ECO:0000313" key="4">
    <source>
        <dbReference type="EMBL" id="GAA0625901.1"/>
    </source>
</evidence>
<dbReference type="CDD" id="cd07905">
    <property type="entry name" value="Adenylation_DNA_ligase_LigC"/>
    <property type="match status" value="1"/>
</dbReference>
<evidence type="ECO:0000256" key="1">
    <source>
        <dbReference type="ARBA" id="ARBA00007572"/>
    </source>
</evidence>
<dbReference type="Pfam" id="PF01068">
    <property type="entry name" value="DNA_ligase_A_M"/>
    <property type="match status" value="1"/>
</dbReference>
<keyword evidence="5" id="KW-1185">Reference proteome</keyword>
<sequence length="303" mass="31690">MSGPRPPVRVALARAVRELPRGPGWWYEPKFDGHRMVVFRDADGVVLQARSGRIVTAAFPDLVAAALEVPAGCVLDGEVVVWSGGRTDFAAVQRRAAATPARAALLAARLPASYAAFDVLADGGEDVRRLPYGARRARLVSLLGPLGPPLQPVPATDDLETALTWYETLPASGIEGLVAKRADSPYRGGTRAWRKVRHTETWEGVVVGYVGPARRPSALVLVLPGDDEVTVSTPLSSGLRAEAGRAGLPSGPVTGVAVAPGWGEVGYTGVEGGGLLAEVSRGSARLGVTTVLRLRVAPTPPLP</sequence>
<accession>A0ABN1H0Z1</accession>
<reference evidence="4 5" key="1">
    <citation type="journal article" date="2019" name="Int. J. Syst. Evol. Microbiol.">
        <title>The Global Catalogue of Microorganisms (GCM) 10K type strain sequencing project: providing services to taxonomists for standard genome sequencing and annotation.</title>
        <authorList>
            <consortium name="The Broad Institute Genomics Platform"/>
            <consortium name="The Broad Institute Genome Sequencing Center for Infectious Disease"/>
            <person name="Wu L."/>
            <person name="Ma J."/>
        </authorList>
    </citation>
    <scope>NUCLEOTIDE SEQUENCE [LARGE SCALE GENOMIC DNA]</scope>
    <source>
        <strain evidence="4 5">JCM 5067</strain>
    </source>
</reference>
<dbReference type="InterPro" id="IPR044119">
    <property type="entry name" value="Adenylation_LigC-like"/>
</dbReference>